<feature type="domain" description="Smr" evidence="1">
    <location>
        <begin position="116"/>
        <end position="172"/>
    </location>
</feature>
<dbReference type="Pfam" id="PF01713">
    <property type="entry name" value="Smr"/>
    <property type="match status" value="1"/>
</dbReference>
<gene>
    <name evidence="2" type="ORF">ACFQ1O_04885</name>
</gene>
<proteinExistence type="predicted"/>
<dbReference type="EMBL" id="JBHTJM010000005">
    <property type="protein sequence ID" value="MFD0963334.1"/>
    <property type="molecule type" value="Genomic_DNA"/>
</dbReference>
<dbReference type="Proteomes" id="UP001596997">
    <property type="component" value="Unassembled WGS sequence"/>
</dbReference>
<evidence type="ECO:0000313" key="3">
    <source>
        <dbReference type="Proteomes" id="UP001596997"/>
    </source>
</evidence>
<name>A0ABW3I0Y7_9FLAO</name>
<reference evidence="3" key="1">
    <citation type="journal article" date="2019" name="Int. J. Syst. Evol. Microbiol.">
        <title>The Global Catalogue of Microorganisms (GCM) 10K type strain sequencing project: providing services to taxonomists for standard genome sequencing and annotation.</title>
        <authorList>
            <consortium name="The Broad Institute Genomics Platform"/>
            <consortium name="The Broad Institute Genome Sequencing Center for Infectious Disease"/>
            <person name="Wu L."/>
            <person name="Ma J."/>
        </authorList>
    </citation>
    <scope>NUCLEOTIDE SEQUENCE [LARGE SCALE GENOMIC DNA]</scope>
    <source>
        <strain evidence="3">CCUG 62114</strain>
    </source>
</reference>
<evidence type="ECO:0000313" key="2">
    <source>
        <dbReference type="EMBL" id="MFD0963334.1"/>
    </source>
</evidence>
<dbReference type="Gene3D" id="3.30.1370.110">
    <property type="match status" value="1"/>
</dbReference>
<keyword evidence="3" id="KW-1185">Reference proteome</keyword>
<dbReference type="InterPro" id="IPR002625">
    <property type="entry name" value="Smr_dom"/>
</dbReference>
<evidence type="ECO:0000259" key="1">
    <source>
        <dbReference type="Pfam" id="PF01713"/>
    </source>
</evidence>
<accession>A0ABW3I0Y7</accession>
<dbReference type="RefSeq" id="WP_377713933.1">
    <property type="nucleotide sequence ID" value="NZ_JBHTJM010000005.1"/>
</dbReference>
<dbReference type="InterPro" id="IPR036063">
    <property type="entry name" value="Smr_dom_sf"/>
</dbReference>
<organism evidence="2 3">
    <name type="scientific">Pseudofulvibacter geojedonensis</name>
    <dbReference type="NCBI Taxonomy" id="1123758"/>
    <lineage>
        <taxon>Bacteria</taxon>
        <taxon>Pseudomonadati</taxon>
        <taxon>Bacteroidota</taxon>
        <taxon>Flavobacteriia</taxon>
        <taxon>Flavobacteriales</taxon>
        <taxon>Flavobacteriaceae</taxon>
        <taxon>Pseudofulvibacter</taxon>
    </lineage>
</organism>
<protein>
    <submittedName>
        <fullName evidence="2">Smr/MutS family protein</fullName>
    </submittedName>
</protein>
<comment type="caution">
    <text evidence="2">The sequence shown here is derived from an EMBL/GenBank/DDBJ whole genome shotgun (WGS) entry which is preliminary data.</text>
</comment>
<sequence length="179" mass="20407">MSFQINDTVSVIDDALDGVVIAINGKEITIETSDGFPMKFQANELVRTRVGEYHFKGIQQAKANKEVAKRKQNKKVPAKQRDAAQMVVDLHIEKLVKTKKGMSNYDILSLQLDTAQHRLELAIQKRFQKIVFIHGVGDGVLKADLYSLFRRYDRIQFYEASYAEYGQGATEIRILQQNT</sequence>